<evidence type="ECO:0000256" key="3">
    <source>
        <dbReference type="ARBA" id="ARBA00022989"/>
    </source>
</evidence>
<reference evidence="7 8" key="1">
    <citation type="journal article" date="2022" name="Nat. Plants">
        <title>Genomes of leafy and leafless Platanthera orchids illuminate the evolution of mycoheterotrophy.</title>
        <authorList>
            <person name="Li M.H."/>
            <person name="Liu K.W."/>
            <person name="Li Z."/>
            <person name="Lu H.C."/>
            <person name="Ye Q.L."/>
            <person name="Zhang D."/>
            <person name="Wang J.Y."/>
            <person name="Li Y.F."/>
            <person name="Zhong Z.M."/>
            <person name="Liu X."/>
            <person name="Yu X."/>
            <person name="Liu D.K."/>
            <person name="Tu X.D."/>
            <person name="Liu B."/>
            <person name="Hao Y."/>
            <person name="Liao X.Y."/>
            <person name="Jiang Y.T."/>
            <person name="Sun W.H."/>
            <person name="Chen J."/>
            <person name="Chen Y.Q."/>
            <person name="Ai Y."/>
            <person name="Zhai J.W."/>
            <person name="Wu S.S."/>
            <person name="Zhou Z."/>
            <person name="Hsiao Y.Y."/>
            <person name="Wu W.L."/>
            <person name="Chen Y.Y."/>
            <person name="Lin Y.F."/>
            <person name="Hsu J.L."/>
            <person name="Li C.Y."/>
            <person name="Wang Z.W."/>
            <person name="Zhao X."/>
            <person name="Zhong W.Y."/>
            <person name="Ma X.K."/>
            <person name="Ma L."/>
            <person name="Huang J."/>
            <person name="Chen G.Z."/>
            <person name="Huang M.Z."/>
            <person name="Huang L."/>
            <person name="Peng D.H."/>
            <person name="Luo Y.B."/>
            <person name="Zou S.Q."/>
            <person name="Chen S.P."/>
            <person name="Lan S."/>
            <person name="Tsai W.C."/>
            <person name="Van de Peer Y."/>
            <person name="Liu Z.J."/>
        </authorList>
    </citation>
    <scope>NUCLEOTIDE SEQUENCE [LARGE SCALE GENOMIC DNA]</scope>
    <source>
        <strain evidence="7">Lor288</strain>
    </source>
</reference>
<name>A0ABR2MCK5_9ASPA</name>
<comment type="subcellular location">
    <subcellularLocation>
        <location evidence="1">Membrane</location>
    </subcellularLocation>
</comment>
<feature type="domain" description="SUN" evidence="6">
    <location>
        <begin position="286"/>
        <end position="485"/>
    </location>
</feature>
<dbReference type="EMBL" id="JBBWWR010000009">
    <property type="protein sequence ID" value="KAK8961661.1"/>
    <property type="molecule type" value="Genomic_DNA"/>
</dbReference>
<dbReference type="Proteomes" id="UP001412067">
    <property type="component" value="Unassembled WGS sequence"/>
</dbReference>
<keyword evidence="3" id="KW-1133">Transmembrane helix</keyword>
<evidence type="ECO:0000313" key="8">
    <source>
        <dbReference type="Proteomes" id="UP001412067"/>
    </source>
</evidence>
<keyword evidence="5" id="KW-0175">Coiled coil</keyword>
<dbReference type="InterPro" id="IPR045119">
    <property type="entry name" value="SUN1-5"/>
</dbReference>
<evidence type="ECO:0000313" key="7">
    <source>
        <dbReference type="EMBL" id="KAK8961661.1"/>
    </source>
</evidence>
<dbReference type="PANTHER" id="PTHR12911">
    <property type="entry name" value="SAD1/UNC-84-LIKE PROTEIN-RELATED"/>
    <property type="match status" value="1"/>
</dbReference>
<dbReference type="Pfam" id="PF07738">
    <property type="entry name" value="Sad1_UNC"/>
    <property type="match status" value="2"/>
</dbReference>
<dbReference type="PROSITE" id="PS51469">
    <property type="entry name" value="SUN"/>
    <property type="match status" value="1"/>
</dbReference>
<accession>A0ABR2MCK5</accession>
<dbReference type="InterPro" id="IPR012919">
    <property type="entry name" value="SUN_dom"/>
</dbReference>
<keyword evidence="8" id="KW-1185">Reference proteome</keyword>
<evidence type="ECO:0000256" key="5">
    <source>
        <dbReference type="SAM" id="Coils"/>
    </source>
</evidence>
<dbReference type="Gene3D" id="2.60.120.260">
    <property type="entry name" value="Galactose-binding domain-like"/>
    <property type="match status" value="1"/>
</dbReference>
<keyword evidence="4" id="KW-0472">Membrane</keyword>
<protein>
    <recommendedName>
        <fullName evidence="6">SUN domain-containing protein</fullName>
    </recommendedName>
</protein>
<keyword evidence="2" id="KW-0812">Transmembrane</keyword>
<gene>
    <name evidence="7" type="ORF">KSP40_PGU002406</name>
</gene>
<evidence type="ECO:0000259" key="6">
    <source>
        <dbReference type="PROSITE" id="PS51469"/>
    </source>
</evidence>
<comment type="caution">
    <text evidence="7">The sequence shown here is derived from an EMBL/GenBank/DDBJ whole genome shotgun (WGS) entry which is preliminary data.</text>
</comment>
<proteinExistence type="predicted"/>
<organism evidence="7 8">
    <name type="scientific">Platanthera guangdongensis</name>
    <dbReference type="NCBI Taxonomy" id="2320717"/>
    <lineage>
        <taxon>Eukaryota</taxon>
        <taxon>Viridiplantae</taxon>
        <taxon>Streptophyta</taxon>
        <taxon>Embryophyta</taxon>
        <taxon>Tracheophyta</taxon>
        <taxon>Spermatophyta</taxon>
        <taxon>Magnoliopsida</taxon>
        <taxon>Liliopsida</taxon>
        <taxon>Asparagales</taxon>
        <taxon>Orchidaceae</taxon>
        <taxon>Orchidoideae</taxon>
        <taxon>Orchideae</taxon>
        <taxon>Orchidinae</taxon>
        <taxon>Platanthera</taxon>
    </lineage>
</organism>
<feature type="coiled-coil region" evidence="5">
    <location>
        <begin position="190"/>
        <end position="224"/>
    </location>
</feature>
<dbReference type="PANTHER" id="PTHR12911:SF8">
    <property type="entry name" value="KLAROID PROTEIN-RELATED"/>
    <property type="match status" value="1"/>
</dbReference>
<evidence type="ECO:0000256" key="4">
    <source>
        <dbReference type="ARBA" id="ARBA00023136"/>
    </source>
</evidence>
<sequence length="495" mass="54279">MNSSPNTNNSVGLVLDQNLTPHAKRRSAIVMERTSKSTLLSDGGVNGVNNDRVISNRKDLSHTIRGETVLDRTRDLSQLKKGVIAAPIPSKRRRSIHRQAKPLWQTVLSCLTKNLLLLAALLYVGQVIWRWTGGVVGINSSSPFAALDSDSRISEVESSLKRTAKLLQVQLDAVDKRIVNEVGVVTKELTKQIEEKGTVLEKELKNLEARTDDLGNSLSQLKDEGLVSKIEFEKFLDELKSKRSLDDHNDVDLDHIRALAKDIVDKEIEKHAADGLGRVDYALASGGARVVKHSQPYAVVKASSWLAVTKVKSSVHPSAQKMLEPSFGEPGQCFPLQGSSGFVEIRLRVGIIPDSVTLEHVSKAAVLEGCGLGERRKTYCGLDEVHGRGLPVEERVSPSTALAPPKDCRVSGWFEGPEDDPSTRAEKMAVLTEFSYDLEGTTAQTFSVPIADSRVINMVRLDFTSNHGNAVHTCIYRFRVHGFEPSFPPAMAAQP</sequence>
<evidence type="ECO:0000256" key="1">
    <source>
        <dbReference type="ARBA" id="ARBA00004370"/>
    </source>
</evidence>
<evidence type="ECO:0000256" key="2">
    <source>
        <dbReference type="ARBA" id="ARBA00022692"/>
    </source>
</evidence>